<dbReference type="Pfam" id="PF18915">
    <property type="entry name" value="DUF5667"/>
    <property type="match status" value="1"/>
</dbReference>
<name>A0A1F6CIK2_9BACT</name>
<dbReference type="EMBL" id="MFKU01000006">
    <property type="protein sequence ID" value="OGG48948.1"/>
    <property type="molecule type" value="Genomic_DNA"/>
</dbReference>
<evidence type="ECO:0000256" key="2">
    <source>
        <dbReference type="SAM" id="Phobius"/>
    </source>
</evidence>
<feature type="compositionally biased region" description="Basic and acidic residues" evidence="1">
    <location>
        <begin position="256"/>
        <end position="268"/>
    </location>
</feature>
<feature type="domain" description="DUF5667" evidence="3">
    <location>
        <begin position="93"/>
        <end position="175"/>
    </location>
</feature>
<keyword evidence="2" id="KW-1133">Transmembrane helix</keyword>
<feature type="transmembrane region" description="Helical" evidence="2">
    <location>
        <begin position="67"/>
        <end position="90"/>
    </location>
</feature>
<dbReference type="STRING" id="1798481.A2678_02700"/>
<keyword evidence="2" id="KW-0472">Membrane</keyword>
<evidence type="ECO:0000313" key="5">
    <source>
        <dbReference type="Proteomes" id="UP000178815"/>
    </source>
</evidence>
<organism evidence="4 5">
    <name type="scientific">Candidatus Kaiserbacteria bacterium RIFCSPHIGHO2_01_FULL_53_31</name>
    <dbReference type="NCBI Taxonomy" id="1798481"/>
    <lineage>
        <taxon>Bacteria</taxon>
        <taxon>Candidatus Kaiseribacteriota</taxon>
    </lineage>
</organism>
<accession>A0A1F6CIK2</accession>
<feature type="region of interest" description="Disordered" evidence="1">
    <location>
        <begin position="243"/>
        <end position="268"/>
    </location>
</feature>
<evidence type="ECO:0000256" key="1">
    <source>
        <dbReference type="SAM" id="MobiDB-lite"/>
    </source>
</evidence>
<sequence>MKKMKNNPIDEGIQRIKSVRLSREEKVLVLSHLNEYADAHPVAAPREKWSVRETYTHPYKYAFEFRFGYALTGILLIVLLAGGSVASAAAGEALPGDILYPVKIYINEPLIGATISGDVLKARYEASRTIRRLEEAESLVAEGRLSQSAVKTITENFEKSSAEFNSIVTSTEEKKPSEEMVDARVDFEAQISAHSQILSIMEDNAETPQKDDITSLRDVVQQHALRAREKRADIVEDFIQNTDGDAQAQVDGQKLGPDDSKNAQNRGRFESRLQSIQTMIDETESRLRDTASSTSTASSTVQQHIFENVPQTLRMAERALLKAQEKQDSGDSDEAYSALLDSESAAKEADTSLTQGMKFGKEHKNNEGGNGGD</sequence>
<evidence type="ECO:0000259" key="3">
    <source>
        <dbReference type="Pfam" id="PF18915"/>
    </source>
</evidence>
<keyword evidence="2" id="KW-0812">Transmembrane</keyword>
<evidence type="ECO:0000313" key="4">
    <source>
        <dbReference type="EMBL" id="OGG48948.1"/>
    </source>
</evidence>
<feature type="region of interest" description="Disordered" evidence="1">
    <location>
        <begin position="321"/>
        <end position="373"/>
    </location>
</feature>
<comment type="caution">
    <text evidence="4">The sequence shown here is derived from an EMBL/GenBank/DDBJ whole genome shotgun (WGS) entry which is preliminary data.</text>
</comment>
<reference evidence="4 5" key="1">
    <citation type="journal article" date="2016" name="Nat. Commun.">
        <title>Thousands of microbial genomes shed light on interconnected biogeochemical processes in an aquifer system.</title>
        <authorList>
            <person name="Anantharaman K."/>
            <person name="Brown C.T."/>
            <person name="Hug L.A."/>
            <person name="Sharon I."/>
            <person name="Castelle C.J."/>
            <person name="Probst A.J."/>
            <person name="Thomas B.C."/>
            <person name="Singh A."/>
            <person name="Wilkins M.J."/>
            <person name="Karaoz U."/>
            <person name="Brodie E.L."/>
            <person name="Williams K.H."/>
            <person name="Hubbard S.S."/>
            <person name="Banfield J.F."/>
        </authorList>
    </citation>
    <scope>NUCLEOTIDE SEQUENCE [LARGE SCALE GENOMIC DNA]</scope>
</reference>
<feature type="region of interest" description="Disordered" evidence="1">
    <location>
        <begin position="284"/>
        <end position="304"/>
    </location>
</feature>
<feature type="compositionally biased region" description="Low complexity" evidence="1">
    <location>
        <begin position="290"/>
        <end position="300"/>
    </location>
</feature>
<dbReference type="AlphaFoldDB" id="A0A1F6CIK2"/>
<dbReference type="InterPro" id="IPR043725">
    <property type="entry name" value="DUF5667"/>
</dbReference>
<proteinExistence type="predicted"/>
<gene>
    <name evidence="4" type="ORF">A2678_02700</name>
</gene>
<protein>
    <recommendedName>
        <fullName evidence="3">DUF5667 domain-containing protein</fullName>
    </recommendedName>
</protein>
<dbReference type="Proteomes" id="UP000178815">
    <property type="component" value="Unassembled WGS sequence"/>
</dbReference>